<reference evidence="10" key="3">
    <citation type="submission" date="2020-05" db="UniProtKB">
        <authorList>
            <consortium name="EnsemblMetazoa"/>
        </authorList>
    </citation>
    <scope>IDENTIFICATION</scope>
    <source>
        <strain evidence="10">Jacobina</strain>
    </source>
</reference>
<dbReference type="InterPro" id="IPR042099">
    <property type="entry name" value="ANL_N_sf"/>
</dbReference>
<reference evidence="11" key="1">
    <citation type="submission" date="2012-05" db="EMBL/GenBank/DDBJ databases">
        <title>Whole Genome Assembly of Lutzomyia longipalpis.</title>
        <authorList>
            <person name="Richards S."/>
            <person name="Qu C."/>
            <person name="Dillon R."/>
            <person name="Worley K."/>
            <person name="Scherer S."/>
            <person name="Batterton M."/>
            <person name="Taylor A."/>
            <person name="Hawes A."/>
            <person name="Hernandez B."/>
            <person name="Kovar C."/>
            <person name="Mandapat C."/>
            <person name="Pham C."/>
            <person name="Qu C."/>
            <person name="Jing C."/>
            <person name="Bess C."/>
            <person name="Bandaranaike D."/>
            <person name="Ngo D."/>
            <person name="Ongeri F."/>
            <person name="Arias F."/>
            <person name="Lara F."/>
            <person name="Weissenberger G."/>
            <person name="Kamau G."/>
            <person name="Han H."/>
            <person name="Shen H."/>
            <person name="Dinh H."/>
            <person name="Khalil I."/>
            <person name="Jones J."/>
            <person name="Shafer J."/>
            <person name="Jayaseelan J."/>
            <person name="Quiroz J."/>
            <person name="Blankenburg K."/>
            <person name="Nguyen L."/>
            <person name="Jackson L."/>
            <person name="Francisco L."/>
            <person name="Tang L.-Y."/>
            <person name="Pu L.-L."/>
            <person name="Perales L."/>
            <person name="Lorensuhewa L."/>
            <person name="Munidasa M."/>
            <person name="Coyle M."/>
            <person name="Taylor M."/>
            <person name="Puazo M."/>
            <person name="Firestine M."/>
            <person name="Scheel M."/>
            <person name="Javaid M."/>
            <person name="Wang M."/>
            <person name="Li M."/>
            <person name="Tabassum N."/>
            <person name="Saada N."/>
            <person name="Osuji N."/>
            <person name="Aqrawi P."/>
            <person name="Fu Q."/>
            <person name="Thornton R."/>
            <person name="Raj R."/>
            <person name="Goodspeed R."/>
            <person name="Mata R."/>
            <person name="Najjar R."/>
            <person name="Gubbala S."/>
            <person name="Lee S."/>
            <person name="Denson S."/>
            <person name="Patil S."/>
            <person name="Macmil S."/>
            <person name="Qi S."/>
            <person name="Matskevitch T."/>
            <person name="Palculict T."/>
            <person name="Mathew T."/>
            <person name="Vee V."/>
            <person name="Velamala V."/>
            <person name="Korchina V."/>
            <person name="Cai W."/>
            <person name="Liu W."/>
            <person name="Dai W."/>
            <person name="Zou X."/>
            <person name="Zhu Y."/>
            <person name="Zhang Y."/>
            <person name="Wu Y.-Q."/>
            <person name="Xin Y."/>
            <person name="Nazarath L."/>
            <person name="Kovar C."/>
            <person name="Han Y."/>
            <person name="Muzny D."/>
            <person name="Gibbs R."/>
        </authorList>
    </citation>
    <scope>NUCLEOTIDE SEQUENCE [LARGE SCALE GENOMIC DNA]</scope>
    <source>
        <strain evidence="11">Jacobina</strain>
    </source>
</reference>
<dbReference type="VEuPathDB" id="VectorBase:LLONM1_008964"/>
<organism evidence="10 11">
    <name type="scientific">Lutzomyia longipalpis</name>
    <name type="common">Sand fly</name>
    <dbReference type="NCBI Taxonomy" id="7200"/>
    <lineage>
        <taxon>Eukaryota</taxon>
        <taxon>Metazoa</taxon>
        <taxon>Ecdysozoa</taxon>
        <taxon>Arthropoda</taxon>
        <taxon>Hexapoda</taxon>
        <taxon>Insecta</taxon>
        <taxon>Pterygota</taxon>
        <taxon>Neoptera</taxon>
        <taxon>Endopterygota</taxon>
        <taxon>Diptera</taxon>
        <taxon>Nematocera</taxon>
        <taxon>Psychodoidea</taxon>
        <taxon>Psychodidae</taxon>
        <taxon>Lutzomyia</taxon>
        <taxon>Lutzomyia</taxon>
    </lineage>
</organism>
<evidence type="ECO:0000313" key="10">
    <source>
        <dbReference type="EnsemblMetazoa" id="LLOJ001443-PA"/>
    </source>
</evidence>
<feature type="domain" description="AMP-binding enzyme C-terminal" evidence="8">
    <location>
        <begin position="446"/>
        <end position="522"/>
    </location>
</feature>
<dbReference type="GO" id="GO:0031956">
    <property type="term" value="F:medium-chain fatty acid-CoA ligase activity"/>
    <property type="evidence" value="ECO:0007669"/>
    <property type="project" value="UniProtKB-EC"/>
</dbReference>
<comment type="similarity">
    <text evidence="1">Belongs to the ATP-dependent AMP-binding enzyme family.</text>
</comment>
<dbReference type="PANTHER" id="PTHR43201:SF5">
    <property type="entry name" value="MEDIUM-CHAIN ACYL-COA LIGASE ACSF2, MITOCHONDRIAL"/>
    <property type="match status" value="1"/>
</dbReference>
<dbReference type="Gene3D" id="3.40.50.12780">
    <property type="entry name" value="N-terminal domain of ligase-like"/>
    <property type="match status" value="1"/>
</dbReference>
<dbReference type="Pfam" id="PF13193">
    <property type="entry name" value="AMP-binding_C"/>
    <property type="match status" value="1"/>
</dbReference>
<dbReference type="EMBL" id="GITU01000430">
    <property type="protein sequence ID" value="MBC1169133.1"/>
    <property type="molecule type" value="Transcribed_RNA"/>
</dbReference>
<evidence type="ECO:0000259" key="7">
    <source>
        <dbReference type="Pfam" id="PF00501"/>
    </source>
</evidence>
<evidence type="ECO:0000256" key="1">
    <source>
        <dbReference type="ARBA" id="ARBA00006432"/>
    </source>
</evidence>
<evidence type="ECO:0000313" key="11">
    <source>
        <dbReference type="Proteomes" id="UP000092461"/>
    </source>
</evidence>
<evidence type="ECO:0000256" key="4">
    <source>
        <dbReference type="ARBA" id="ARBA00039638"/>
    </source>
</evidence>
<evidence type="ECO:0000256" key="6">
    <source>
        <dbReference type="ARBA" id="ARBA00048277"/>
    </source>
</evidence>
<name>A0A1B0CBE4_LUTLO</name>
<dbReference type="VEuPathDB" id="VectorBase:LLOJ001443"/>
<dbReference type="PANTHER" id="PTHR43201">
    <property type="entry name" value="ACYL-COA SYNTHETASE"/>
    <property type="match status" value="1"/>
</dbReference>
<dbReference type="AlphaFoldDB" id="A0A1B0CBE4"/>
<protein>
    <recommendedName>
        <fullName evidence="4">Medium-chain acyl-CoA ligase ACSF2, mitochondrial</fullName>
    </recommendedName>
</protein>
<dbReference type="SUPFAM" id="SSF56801">
    <property type="entry name" value="Acetyl-CoA synthetase-like"/>
    <property type="match status" value="1"/>
</dbReference>
<dbReference type="Pfam" id="PF00501">
    <property type="entry name" value="AMP-binding"/>
    <property type="match status" value="1"/>
</dbReference>
<reference evidence="9" key="2">
    <citation type="journal article" date="2020" name="BMC">
        <title>Leishmania infection induces a limited differential gene expression in the sand fly midgut.</title>
        <authorList>
            <person name="Coutinho-Abreu I.V."/>
            <person name="Serafim T.D."/>
            <person name="Meneses C."/>
            <person name="Kamhawi S."/>
            <person name="Oliveira F."/>
            <person name="Valenzuela J.G."/>
        </authorList>
    </citation>
    <scope>NUCLEOTIDE SEQUENCE</scope>
    <source>
        <strain evidence="9">Jacobina</strain>
        <tissue evidence="9">Midgut</tissue>
    </source>
</reference>
<dbReference type="InterPro" id="IPR045851">
    <property type="entry name" value="AMP-bd_C_sf"/>
</dbReference>
<comment type="catalytic activity">
    <reaction evidence="5">
        <text>octanoate + ATP + CoA = octanoyl-CoA + AMP + diphosphate</text>
        <dbReference type="Rhea" id="RHEA:33631"/>
        <dbReference type="ChEBI" id="CHEBI:25646"/>
        <dbReference type="ChEBI" id="CHEBI:30616"/>
        <dbReference type="ChEBI" id="CHEBI:33019"/>
        <dbReference type="ChEBI" id="CHEBI:57287"/>
        <dbReference type="ChEBI" id="CHEBI:57386"/>
        <dbReference type="ChEBI" id="CHEBI:456215"/>
    </reaction>
</comment>
<sequence>MSYYHCVGKNPLVYRTIGQQLSLVANEDGDREAFVFAEEGKRITYKKLLREADRLAAGFQCLGLENCDRVGILSSNEPTWPIAMFAAARAGLIAVLLNTYDGIPEIEHCLRKVSAKALIATENIGSDKLLKIISEFDPKMKKLPSLSTIIVDSEKHFSGTLRLKDVMSLPSIIEINSIEEQQKDIDPHSGSSILFTSGFTGSPKGVLLSHYSLINFGHNINRLELINFRLCIPIICGHISSLWSTMGALCRQGTIVIPSFTIDPEKTLKVLWEEKCSFLFGMPKFMIDILAVQKKLKLDIKNKICLTGGTHCSPELFVQLQEELGMKLKIAYGMTENCGITFGFCPEDTEMQNNTVGCAFDHLEVKVIDSDGKLVPFGTPGELCTRGYSTMIGYWEDEEKTREVLGRDGWLRTGDFFILEPNGYGKIINRLSDIIKKGNEKIFPNEIENLLGTCPKIAQAYVVGVPDEALGEELCAFISLRDGFESFSPEELYEFCKGKIASSMIPRYVEIVKDFPTTPSGKVKKLELKKQFIKKESN</sequence>
<comment type="function">
    <text evidence="3">Acyl-CoA synthases catalyze the initial reaction in fatty acid metabolism, by forming a thioester with CoA. Has some preference toward medium-chain substrates. Plays a role in adipocyte differentiation.</text>
</comment>
<evidence type="ECO:0000256" key="5">
    <source>
        <dbReference type="ARBA" id="ARBA00047319"/>
    </source>
</evidence>
<dbReference type="Gene3D" id="3.30.300.30">
    <property type="match status" value="1"/>
</dbReference>
<accession>A0A1B0CBE4</accession>
<evidence type="ECO:0000256" key="3">
    <source>
        <dbReference type="ARBA" id="ARBA00037247"/>
    </source>
</evidence>
<dbReference type="Proteomes" id="UP000092461">
    <property type="component" value="Unassembled WGS sequence"/>
</dbReference>
<dbReference type="EMBL" id="AJWK01005079">
    <property type="status" value="NOT_ANNOTATED_CDS"/>
    <property type="molecule type" value="Genomic_DNA"/>
</dbReference>
<feature type="domain" description="AMP-dependent synthetase/ligase" evidence="7">
    <location>
        <begin position="25"/>
        <end position="395"/>
    </location>
</feature>
<keyword evidence="11" id="KW-1185">Reference proteome</keyword>
<evidence type="ECO:0000313" key="9">
    <source>
        <dbReference type="EMBL" id="MBC1169133.1"/>
    </source>
</evidence>
<dbReference type="GO" id="GO:0006631">
    <property type="term" value="P:fatty acid metabolic process"/>
    <property type="evidence" value="ECO:0007669"/>
    <property type="project" value="TreeGrafter"/>
</dbReference>
<evidence type="ECO:0000256" key="2">
    <source>
        <dbReference type="ARBA" id="ARBA00022598"/>
    </source>
</evidence>
<dbReference type="EnsemblMetazoa" id="LLOJ001443-RA">
    <property type="protein sequence ID" value="LLOJ001443-PA"/>
    <property type="gene ID" value="LLOJ001443"/>
</dbReference>
<comment type="catalytic activity">
    <reaction evidence="6">
        <text>a medium-chain fatty acid + ATP + CoA = a medium-chain fatty acyl-CoA + AMP + diphosphate</text>
        <dbReference type="Rhea" id="RHEA:48340"/>
        <dbReference type="ChEBI" id="CHEBI:30616"/>
        <dbReference type="ChEBI" id="CHEBI:33019"/>
        <dbReference type="ChEBI" id="CHEBI:57287"/>
        <dbReference type="ChEBI" id="CHEBI:59558"/>
        <dbReference type="ChEBI" id="CHEBI:90546"/>
        <dbReference type="ChEBI" id="CHEBI:456215"/>
        <dbReference type="EC" id="6.2.1.2"/>
    </reaction>
</comment>
<proteinExistence type="inferred from homology"/>
<evidence type="ECO:0000259" key="8">
    <source>
        <dbReference type="Pfam" id="PF13193"/>
    </source>
</evidence>
<keyword evidence="2" id="KW-0436">Ligase</keyword>
<dbReference type="InterPro" id="IPR025110">
    <property type="entry name" value="AMP-bd_C"/>
</dbReference>
<dbReference type="InterPro" id="IPR000873">
    <property type="entry name" value="AMP-dep_synth/lig_dom"/>
</dbReference>